<accession>A0A837HSR1</accession>
<evidence type="ECO:0000313" key="1">
    <source>
        <dbReference type="EMBL" id="KKR09466.1"/>
    </source>
</evidence>
<sequence length="56" mass="6515">MDYRIKHSLFYYENSGKPCLISDQTATDIIICEDCKKLTSGRCYKHLAEKKLNNNT</sequence>
<dbReference type="EMBL" id="LBWL01000004">
    <property type="protein sequence ID" value="KKR09466.1"/>
    <property type="molecule type" value="Genomic_DNA"/>
</dbReference>
<dbReference type="AlphaFoldDB" id="A0A837HSR1"/>
<dbReference type="Proteomes" id="UP000033996">
    <property type="component" value="Unassembled WGS sequence"/>
</dbReference>
<protein>
    <submittedName>
        <fullName evidence="1">Uncharacterized protein</fullName>
    </submittedName>
</protein>
<organism evidence="1 2">
    <name type="scientific">Candidatus Yanofskybacteria bacterium GW2011_GWD1_39_16</name>
    <dbReference type="NCBI Taxonomy" id="1619030"/>
    <lineage>
        <taxon>Bacteria</taxon>
        <taxon>Candidatus Yanofskyibacteriota</taxon>
    </lineage>
</organism>
<proteinExistence type="predicted"/>
<reference evidence="1 2" key="1">
    <citation type="journal article" date="2015" name="Nature">
        <title>rRNA introns, odd ribosomes, and small enigmatic genomes across a large radiation of phyla.</title>
        <authorList>
            <person name="Brown C.T."/>
            <person name="Hug L.A."/>
            <person name="Thomas B.C."/>
            <person name="Sharon I."/>
            <person name="Castelle C.J."/>
            <person name="Singh A."/>
            <person name="Wilkins M.J."/>
            <person name="Williams K.H."/>
            <person name="Banfield J.F."/>
        </authorList>
    </citation>
    <scope>NUCLEOTIDE SEQUENCE [LARGE SCALE GENOMIC DNA]</scope>
</reference>
<gene>
    <name evidence="1" type="ORF">UT35_C0004G0005</name>
</gene>
<name>A0A837HSR1_9BACT</name>
<comment type="caution">
    <text evidence="1">The sequence shown here is derived from an EMBL/GenBank/DDBJ whole genome shotgun (WGS) entry which is preliminary data.</text>
</comment>
<evidence type="ECO:0000313" key="2">
    <source>
        <dbReference type="Proteomes" id="UP000033996"/>
    </source>
</evidence>